<proteinExistence type="predicted"/>
<comment type="caution">
    <text evidence="1">The sequence shown here is derived from an EMBL/GenBank/DDBJ whole genome shotgun (WGS) entry which is preliminary data.</text>
</comment>
<organism evidence="1 2">
    <name type="scientific">Brevundimonas faecalis</name>
    <dbReference type="NCBI Taxonomy" id="947378"/>
    <lineage>
        <taxon>Bacteria</taxon>
        <taxon>Pseudomonadati</taxon>
        <taxon>Pseudomonadota</taxon>
        <taxon>Alphaproteobacteria</taxon>
        <taxon>Caulobacterales</taxon>
        <taxon>Caulobacteraceae</taxon>
        <taxon>Brevundimonas</taxon>
    </lineage>
</organism>
<dbReference type="RefSeq" id="WP_354087670.1">
    <property type="nucleotide sequence ID" value="NZ_JBEPTF010000001.1"/>
</dbReference>
<gene>
    <name evidence="1" type="ORF">ABIE19_000636</name>
</gene>
<sequence length="52" mass="5178">MFNLCSVAAERFSGFALGLCGALLITTAIEAVPTFGQAQPAAVIAGAVSHAL</sequence>
<dbReference type="Proteomes" id="UP001549313">
    <property type="component" value="Unassembled WGS sequence"/>
</dbReference>
<evidence type="ECO:0000313" key="1">
    <source>
        <dbReference type="EMBL" id="MET4682727.1"/>
    </source>
</evidence>
<evidence type="ECO:0000313" key="2">
    <source>
        <dbReference type="Proteomes" id="UP001549313"/>
    </source>
</evidence>
<protein>
    <recommendedName>
        <fullName evidence="3">Aquaporin family protein</fullName>
    </recommendedName>
</protein>
<evidence type="ECO:0008006" key="3">
    <source>
        <dbReference type="Google" id="ProtNLM"/>
    </source>
</evidence>
<keyword evidence="2" id="KW-1185">Reference proteome</keyword>
<name>A0ABV2R834_9CAUL</name>
<reference evidence="1 2" key="1">
    <citation type="submission" date="2024-06" db="EMBL/GenBank/DDBJ databases">
        <title>Sorghum-associated microbial communities from plants grown in Nebraska, USA.</title>
        <authorList>
            <person name="Schachtman D."/>
        </authorList>
    </citation>
    <scope>NUCLEOTIDE SEQUENCE [LARGE SCALE GENOMIC DNA]</scope>
    <source>
        <strain evidence="1 2">2814</strain>
    </source>
</reference>
<accession>A0ABV2R834</accession>
<dbReference type="EMBL" id="JBEPTF010000001">
    <property type="protein sequence ID" value="MET4682727.1"/>
    <property type="molecule type" value="Genomic_DNA"/>
</dbReference>